<dbReference type="OMA" id="AGHTICE"/>
<dbReference type="InParanoid" id="A2E8H4"/>
<keyword evidence="2" id="KW-0808">Transferase</keyword>
<dbReference type="PANTHER" id="PTHR24362:SF309">
    <property type="entry name" value="PROTEIN KINASE DOMAIN-CONTAINING PROTEIN"/>
    <property type="match status" value="1"/>
</dbReference>
<name>A2E8H4_TRIV3</name>
<dbReference type="SMART" id="SM00220">
    <property type="entry name" value="S_TKc"/>
    <property type="match status" value="1"/>
</dbReference>
<dbReference type="Pfam" id="PF00069">
    <property type="entry name" value="Pkinase"/>
    <property type="match status" value="1"/>
</dbReference>
<dbReference type="Gene3D" id="1.10.510.10">
    <property type="entry name" value="Transferase(Phosphotransferase) domain 1"/>
    <property type="match status" value="1"/>
</dbReference>
<dbReference type="VEuPathDB" id="TrichDB:TVAG_410040"/>
<dbReference type="GO" id="GO:0004672">
    <property type="term" value="F:protein kinase activity"/>
    <property type="evidence" value="ECO:0007669"/>
    <property type="project" value="InterPro"/>
</dbReference>
<dbReference type="KEGG" id="tva:4768950"/>
<reference evidence="2" key="1">
    <citation type="submission" date="2006-10" db="EMBL/GenBank/DDBJ databases">
        <authorList>
            <person name="Amadeo P."/>
            <person name="Zhao Q."/>
            <person name="Wortman J."/>
            <person name="Fraser-Liggett C."/>
            <person name="Carlton J."/>
        </authorList>
    </citation>
    <scope>NUCLEOTIDE SEQUENCE</scope>
    <source>
        <strain evidence="2">G3</strain>
    </source>
</reference>
<organism evidence="2 3">
    <name type="scientific">Trichomonas vaginalis (strain ATCC PRA-98 / G3)</name>
    <dbReference type="NCBI Taxonomy" id="412133"/>
    <lineage>
        <taxon>Eukaryota</taxon>
        <taxon>Metamonada</taxon>
        <taxon>Parabasalia</taxon>
        <taxon>Trichomonadida</taxon>
        <taxon>Trichomonadidae</taxon>
        <taxon>Trichomonas</taxon>
    </lineage>
</organism>
<dbReference type="STRING" id="5722.A2E8H4"/>
<dbReference type="RefSeq" id="XP_001323234.1">
    <property type="nucleotide sequence ID" value="XM_001323199.1"/>
</dbReference>
<proteinExistence type="predicted"/>
<evidence type="ECO:0000313" key="3">
    <source>
        <dbReference type="Proteomes" id="UP000001542"/>
    </source>
</evidence>
<keyword evidence="2" id="KW-0418">Kinase</keyword>
<dbReference type="PROSITE" id="PS00108">
    <property type="entry name" value="PROTEIN_KINASE_ST"/>
    <property type="match status" value="1"/>
</dbReference>
<gene>
    <name evidence="2" type="ORF">TVAG_410040</name>
</gene>
<dbReference type="PANTHER" id="PTHR24362">
    <property type="entry name" value="SERINE/THREONINE-PROTEIN KINASE NEK"/>
    <property type="match status" value="1"/>
</dbReference>
<feature type="domain" description="Protein kinase" evidence="1">
    <location>
        <begin position="14"/>
        <end position="257"/>
    </location>
</feature>
<dbReference type="AlphaFoldDB" id="A2E8H4"/>
<reference evidence="2" key="2">
    <citation type="journal article" date="2007" name="Science">
        <title>Draft genome sequence of the sexually transmitted pathogen Trichomonas vaginalis.</title>
        <authorList>
            <person name="Carlton J.M."/>
            <person name="Hirt R.P."/>
            <person name="Silva J.C."/>
            <person name="Delcher A.L."/>
            <person name="Schatz M."/>
            <person name="Zhao Q."/>
            <person name="Wortman J.R."/>
            <person name="Bidwell S.L."/>
            <person name="Alsmark U.C.M."/>
            <person name="Besteiro S."/>
            <person name="Sicheritz-Ponten T."/>
            <person name="Noel C.J."/>
            <person name="Dacks J.B."/>
            <person name="Foster P.G."/>
            <person name="Simillion C."/>
            <person name="Van de Peer Y."/>
            <person name="Miranda-Saavedra D."/>
            <person name="Barton G.J."/>
            <person name="Westrop G.D."/>
            <person name="Mueller S."/>
            <person name="Dessi D."/>
            <person name="Fiori P.L."/>
            <person name="Ren Q."/>
            <person name="Paulsen I."/>
            <person name="Zhang H."/>
            <person name="Bastida-Corcuera F.D."/>
            <person name="Simoes-Barbosa A."/>
            <person name="Brown M.T."/>
            <person name="Hayes R.D."/>
            <person name="Mukherjee M."/>
            <person name="Okumura C.Y."/>
            <person name="Schneider R."/>
            <person name="Smith A.J."/>
            <person name="Vanacova S."/>
            <person name="Villalvazo M."/>
            <person name="Haas B.J."/>
            <person name="Pertea M."/>
            <person name="Feldblyum T.V."/>
            <person name="Utterback T.R."/>
            <person name="Shu C.L."/>
            <person name="Osoegawa K."/>
            <person name="de Jong P.J."/>
            <person name="Hrdy I."/>
            <person name="Horvathova L."/>
            <person name="Zubacova Z."/>
            <person name="Dolezal P."/>
            <person name="Malik S.B."/>
            <person name="Logsdon J.M. Jr."/>
            <person name="Henze K."/>
            <person name="Gupta A."/>
            <person name="Wang C.C."/>
            <person name="Dunne R.L."/>
            <person name="Upcroft J.A."/>
            <person name="Upcroft P."/>
            <person name="White O."/>
            <person name="Salzberg S.L."/>
            <person name="Tang P."/>
            <person name="Chiu C.-H."/>
            <person name="Lee Y.-S."/>
            <person name="Embley T.M."/>
            <person name="Coombs G.H."/>
            <person name="Mottram J.C."/>
            <person name="Tachezy J."/>
            <person name="Fraser-Liggett C.M."/>
            <person name="Johnson P.J."/>
        </authorList>
    </citation>
    <scope>NUCLEOTIDE SEQUENCE [LARGE SCALE GENOMIC DNA]</scope>
    <source>
        <strain evidence="2">G3</strain>
    </source>
</reference>
<sequence length="313" mass="36150">MDQKEVEFFQNNGIVCQNLIAKGAYGTVYLVYSTQYGSNFALKRIPEKLFSASEIDCLIALDDQKIVSLYKYFKFDGYVYLLMEHCQNDLEKLLRYSKMLSNKELQKYVYDVILCVKACHDRKIAHCDIKPSNFLIDKYGRVKITDFGLSKIYSENPTSSEFKGTKLFMAPEIFKKASYNPMAADIWSLGVTLFYIATNTYPFFSNDQNKLIEKIESGEFPSEIIDSRHLRDLITKCITVDPNERPTVSQLLELPYFNNLRNIGGEKLPLIRKDPIMESNLVTPQTALGYRRLSQPRIMPKYIPARLNDMPKP</sequence>
<dbReference type="GO" id="GO:0005524">
    <property type="term" value="F:ATP binding"/>
    <property type="evidence" value="ECO:0007669"/>
    <property type="project" value="InterPro"/>
</dbReference>
<dbReference type="InterPro" id="IPR000719">
    <property type="entry name" value="Prot_kinase_dom"/>
</dbReference>
<dbReference type="SMR" id="A2E8H4"/>
<dbReference type="VEuPathDB" id="TrichDB:TVAGG3_0359050"/>
<dbReference type="OrthoDB" id="535945at2759"/>
<dbReference type="SUPFAM" id="SSF56112">
    <property type="entry name" value="Protein kinase-like (PK-like)"/>
    <property type="match status" value="1"/>
</dbReference>
<protein>
    <submittedName>
        <fullName evidence="2">CAMK family protein kinase</fullName>
    </submittedName>
</protein>
<dbReference type="InterPro" id="IPR011009">
    <property type="entry name" value="Kinase-like_dom_sf"/>
</dbReference>
<dbReference type="Proteomes" id="UP000001542">
    <property type="component" value="Unassembled WGS sequence"/>
</dbReference>
<dbReference type="EMBL" id="DS113327">
    <property type="protein sequence ID" value="EAY11011.1"/>
    <property type="molecule type" value="Genomic_DNA"/>
</dbReference>
<keyword evidence="3" id="KW-1185">Reference proteome</keyword>
<dbReference type="PROSITE" id="PS50011">
    <property type="entry name" value="PROTEIN_KINASE_DOM"/>
    <property type="match status" value="1"/>
</dbReference>
<accession>A2E8H4</accession>
<dbReference type="InterPro" id="IPR008271">
    <property type="entry name" value="Ser/Thr_kinase_AS"/>
</dbReference>
<evidence type="ECO:0000259" key="1">
    <source>
        <dbReference type="PROSITE" id="PS50011"/>
    </source>
</evidence>
<evidence type="ECO:0000313" key="2">
    <source>
        <dbReference type="EMBL" id="EAY11011.1"/>
    </source>
</evidence>
<dbReference type="eggNOG" id="KOG0198">
    <property type="taxonomic scope" value="Eukaryota"/>
</dbReference>